<reference evidence="2" key="1">
    <citation type="submission" date="2016-11" db="EMBL/GenBank/DDBJ databases">
        <authorList>
            <person name="Varghese N."/>
            <person name="Submissions S."/>
        </authorList>
    </citation>
    <scope>NUCLEOTIDE SEQUENCE [LARGE SCALE GENOMIC DNA]</scope>
    <source>
        <strain evidence="2">CGMCC 1.6496</strain>
    </source>
</reference>
<accession>A0A1M5QCK9</accession>
<keyword evidence="2" id="KW-1185">Reference proteome</keyword>
<organism evidence="1 2">
    <name type="scientific">Virgibacillus chiguensis</name>
    <dbReference type="NCBI Taxonomy" id="411959"/>
    <lineage>
        <taxon>Bacteria</taxon>
        <taxon>Bacillati</taxon>
        <taxon>Bacillota</taxon>
        <taxon>Bacilli</taxon>
        <taxon>Bacillales</taxon>
        <taxon>Bacillaceae</taxon>
        <taxon>Virgibacillus</taxon>
    </lineage>
</organism>
<sequence>MKTAVKEVVKGDGTGVKKVSGGSINDAYLVKTELQVFS</sequence>
<evidence type="ECO:0000313" key="1">
    <source>
        <dbReference type="EMBL" id="SHH11752.1"/>
    </source>
</evidence>
<proteinExistence type="predicted"/>
<dbReference type="EMBL" id="FQXD01000004">
    <property type="protein sequence ID" value="SHH11752.1"/>
    <property type="molecule type" value="Genomic_DNA"/>
</dbReference>
<gene>
    <name evidence="1" type="ORF">SAMN05421807_10473</name>
</gene>
<evidence type="ECO:0000313" key="2">
    <source>
        <dbReference type="Proteomes" id="UP000184079"/>
    </source>
</evidence>
<protein>
    <submittedName>
        <fullName evidence="1">Uncharacterized protein</fullName>
    </submittedName>
</protein>
<dbReference type="Proteomes" id="UP000184079">
    <property type="component" value="Unassembled WGS sequence"/>
</dbReference>
<name>A0A1M5QCK9_9BACI</name>
<dbReference type="AlphaFoldDB" id="A0A1M5QCK9"/>